<reference evidence="1 2" key="1">
    <citation type="submission" date="2019-09" db="EMBL/GenBank/DDBJ databases">
        <title>Whole genome shotgun sequencing (WGS) of Ellagibacter isourolithinifaciens DSM 104140(T) and Adlercreutzia muris DSM 29508(T).</title>
        <authorList>
            <person name="Stoll D.A."/>
            <person name="Danylec N."/>
            <person name="Huch M."/>
        </authorList>
    </citation>
    <scope>NUCLEOTIDE SEQUENCE [LARGE SCALE GENOMIC DNA]</scope>
    <source>
        <strain evidence="1 2">DSM 29508</strain>
    </source>
</reference>
<dbReference type="RefSeq" id="WP_151430620.1">
    <property type="nucleotide sequence ID" value="NZ_JANJZI010000003.1"/>
</dbReference>
<organism evidence="1 2">
    <name type="scientific">Adlercreutzia muris</name>
    <dbReference type="NCBI Taxonomy" id="1796610"/>
    <lineage>
        <taxon>Bacteria</taxon>
        <taxon>Bacillati</taxon>
        <taxon>Actinomycetota</taxon>
        <taxon>Coriobacteriia</taxon>
        <taxon>Eggerthellales</taxon>
        <taxon>Eggerthellaceae</taxon>
        <taxon>Adlercreutzia</taxon>
    </lineage>
</organism>
<keyword evidence="2" id="KW-1185">Reference proteome</keyword>
<proteinExistence type="predicted"/>
<dbReference type="EMBL" id="WAJS01000017">
    <property type="protein sequence ID" value="KAB1647964.1"/>
    <property type="molecule type" value="Genomic_DNA"/>
</dbReference>
<name>A0A7C8BWF8_9ACTN</name>
<dbReference type="AlphaFoldDB" id="A0A7C8BWF8"/>
<evidence type="ECO:0000313" key="1">
    <source>
        <dbReference type="EMBL" id="KAB1647964.1"/>
    </source>
</evidence>
<gene>
    <name evidence="1" type="ORF">F8D48_06640</name>
</gene>
<comment type="caution">
    <text evidence="1">The sequence shown here is derived from an EMBL/GenBank/DDBJ whole genome shotgun (WGS) entry which is preliminary data.</text>
</comment>
<protein>
    <submittedName>
        <fullName evidence="1">Uncharacterized protein</fullName>
    </submittedName>
</protein>
<dbReference type="Proteomes" id="UP000479639">
    <property type="component" value="Unassembled WGS sequence"/>
</dbReference>
<accession>A0A7C8BWF8</accession>
<sequence>MEQSSITIDADEIAAVCLAEGRVPIVKDKEFSARRFMLKQMAFFVAKTFMEGSRATFLRKWLALKMARLVVEARA</sequence>
<evidence type="ECO:0000313" key="2">
    <source>
        <dbReference type="Proteomes" id="UP000479639"/>
    </source>
</evidence>